<reference evidence="1 2" key="1">
    <citation type="submission" date="2023-02" db="EMBL/GenBank/DDBJ databases">
        <title>Pseudomonas chrutzelriedensis sp. nov., a potently antifungal strain isolated from moss.</title>
        <authorList>
            <person name="Schnyder A."/>
            <person name="Kalawong R."/>
            <person name="Eberl L."/>
            <person name="Agnoli K."/>
        </authorList>
    </citation>
    <scope>NUCLEOTIDE SEQUENCE [LARGE SCALE GENOMIC DNA]</scope>
    <source>
        <strain evidence="1 2">681</strain>
    </source>
</reference>
<gene>
    <name evidence="1" type="ORF">POF45_01280</name>
</gene>
<organism evidence="1 2">
    <name type="scientific">Pseudomonas fungipugnans</name>
    <dbReference type="NCBI Taxonomy" id="3024217"/>
    <lineage>
        <taxon>Bacteria</taxon>
        <taxon>Pseudomonadati</taxon>
        <taxon>Pseudomonadota</taxon>
        <taxon>Gammaproteobacteria</taxon>
        <taxon>Pseudomonadales</taxon>
        <taxon>Pseudomonadaceae</taxon>
        <taxon>Pseudomonas</taxon>
    </lineage>
</organism>
<evidence type="ECO:0008006" key="3">
    <source>
        <dbReference type="Google" id="ProtNLM"/>
    </source>
</evidence>
<proteinExistence type="predicted"/>
<keyword evidence="2" id="KW-1185">Reference proteome</keyword>
<name>A0ABT6QGQ1_9PSED</name>
<dbReference type="Proteomes" id="UP001159100">
    <property type="component" value="Unassembled WGS sequence"/>
</dbReference>
<comment type="caution">
    <text evidence="1">The sequence shown here is derived from an EMBL/GenBank/DDBJ whole genome shotgun (WGS) entry which is preliminary data.</text>
</comment>
<protein>
    <recommendedName>
        <fullName evidence="3">Lipoprotein</fullName>
    </recommendedName>
</protein>
<dbReference type="RefSeq" id="WP_282314835.1">
    <property type="nucleotide sequence ID" value="NZ_JARBWL010000001.1"/>
</dbReference>
<evidence type="ECO:0000313" key="1">
    <source>
        <dbReference type="EMBL" id="MDI2590064.1"/>
    </source>
</evidence>
<dbReference type="EMBL" id="JARBWL010000001">
    <property type="protein sequence ID" value="MDI2590064.1"/>
    <property type="molecule type" value="Genomic_DNA"/>
</dbReference>
<accession>A0ABT6QGQ1</accession>
<sequence>MSASQWAVLGLGLTLGGCSGVGQVAQDSVEGAASYYSSDHFTLVVTMPANFGFASKAQYSPKEGQDCKVYNPGLGGWVTRHQQKSDKTAAKDTEQTISTKIPLEYHIAGCAMEVTSVNYEVDATYGPDAWDHDLDHAGGLAIVDAGSATATSGTEQRGLCTWLFQISTEKAKKGEIEKILSCSAADEKWQVPENRPVRRKPGGAFERITLSGKSIKLVLRLLSEERPAIGDTWQQFPEGWKPCVGKGVDDPYGFCRGNTKNFKTFSLNGRECTVYPNCTEQGAFDE</sequence>
<evidence type="ECO:0000313" key="2">
    <source>
        <dbReference type="Proteomes" id="UP001159100"/>
    </source>
</evidence>